<proteinExistence type="predicted"/>
<gene>
    <name evidence="2" type="ORF">B0H17DRAFT_1218851</name>
</gene>
<dbReference type="InterPro" id="IPR002347">
    <property type="entry name" value="SDR_fam"/>
</dbReference>
<dbReference type="EMBL" id="JARKIE010000606">
    <property type="protein sequence ID" value="KAJ7625178.1"/>
    <property type="molecule type" value="Genomic_DNA"/>
</dbReference>
<dbReference type="Gene3D" id="3.40.50.720">
    <property type="entry name" value="NAD(P)-binding Rossmann-like Domain"/>
    <property type="match status" value="1"/>
</dbReference>
<dbReference type="PRINTS" id="PR00081">
    <property type="entry name" value="GDHRDH"/>
</dbReference>
<evidence type="ECO:0000313" key="2">
    <source>
        <dbReference type="EMBL" id="KAJ7625178.1"/>
    </source>
</evidence>
<dbReference type="PANTHER" id="PTHR43157:SF31">
    <property type="entry name" value="PHOSPHATIDYLINOSITOL-GLYCAN BIOSYNTHESIS CLASS F PROTEIN"/>
    <property type="match status" value="1"/>
</dbReference>
<dbReference type="InterPro" id="IPR036291">
    <property type="entry name" value="NAD(P)-bd_dom_sf"/>
</dbReference>
<accession>A0AAD7BM13</accession>
<protein>
    <recommendedName>
        <fullName evidence="4">Short-chain dehydrogenase/reductase family protein</fullName>
    </recommendedName>
</protein>
<organism evidence="2 3">
    <name type="scientific">Mycena rosella</name>
    <name type="common">Pink bonnet</name>
    <name type="synonym">Agaricus rosellus</name>
    <dbReference type="NCBI Taxonomy" id="1033263"/>
    <lineage>
        <taxon>Eukaryota</taxon>
        <taxon>Fungi</taxon>
        <taxon>Dikarya</taxon>
        <taxon>Basidiomycota</taxon>
        <taxon>Agaricomycotina</taxon>
        <taxon>Agaricomycetes</taxon>
        <taxon>Agaricomycetidae</taxon>
        <taxon>Agaricales</taxon>
        <taxon>Marasmiineae</taxon>
        <taxon>Mycenaceae</taxon>
        <taxon>Mycena</taxon>
    </lineage>
</organism>
<name>A0AAD7BM13_MYCRO</name>
<evidence type="ECO:0000313" key="3">
    <source>
        <dbReference type="Proteomes" id="UP001221757"/>
    </source>
</evidence>
<dbReference type="SUPFAM" id="SSF51735">
    <property type="entry name" value="NAD(P)-binding Rossmann-fold domains"/>
    <property type="match status" value="1"/>
</dbReference>
<keyword evidence="1" id="KW-0560">Oxidoreductase</keyword>
<evidence type="ECO:0008006" key="4">
    <source>
        <dbReference type="Google" id="ProtNLM"/>
    </source>
</evidence>
<dbReference type="Proteomes" id="UP001221757">
    <property type="component" value="Unassembled WGS sequence"/>
</dbReference>
<dbReference type="PANTHER" id="PTHR43157">
    <property type="entry name" value="PHOSPHATIDYLINOSITOL-GLYCAN BIOSYNTHESIS CLASS F PROTEIN-RELATED"/>
    <property type="match status" value="1"/>
</dbReference>
<reference evidence="2" key="1">
    <citation type="submission" date="2023-03" db="EMBL/GenBank/DDBJ databases">
        <title>Massive genome expansion in bonnet fungi (Mycena s.s.) driven by repeated elements and novel gene families across ecological guilds.</title>
        <authorList>
            <consortium name="Lawrence Berkeley National Laboratory"/>
            <person name="Harder C.B."/>
            <person name="Miyauchi S."/>
            <person name="Viragh M."/>
            <person name="Kuo A."/>
            <person name="Thoen E."/>
            <person name="Andreopoulos B."/>
            <person name="Lu D."/>
            <person name="Skrede I."/>
            <person name="Drula E."/>
            <person name="Henrissat B."/>
            <person name="Morin E."/>
            <person name="Kohler A."/>
            <person name="Barry K."/>
            <person name="LaButti K."/>
            <person name="Morin E."/>
            <person name="Salamov A."/>
            <person name="Lipzen A."/>
            <person name="Mereny Z."/>
            <person name="Hegedus B."/>
            <person name="Baldrian P."/>
            <person name="Stursova M."/>
            <person name="Weitz H."/>
            <person name="Taylor A."/>
            <person name="Grigoriev I.V."/>
            <person name="Nagy L.G."/>
            <person name="Martin F."/>
            <person name="Kauserud H."/>
        </authorList>
    </citation>
    <scope>NUCLEOTIDE SEQUENCE</scope>
    <source>
        <strain evidence="2">CBHHK067</strain>
    </source>
</reference>
<evidence type="ECO:0000256" key="1">
    <source>
        <dbReference type="ARBA" id="ARBA00023002"/>
    </source>
</evidence>
<dbReference type="Pfam" id="PF00106">
    <property type="entry name" value="adh_short"/>
    <property type="match status" value="2"/>
</dbReference>
<keyword evidence="3" id="KW-1185">Reference proteome</keyword>
<comment type="caution">
    <text evidence="2">The sequence shown here is derived from an EMBL/GenBank/DDBJ whole genome shotgun (WGS) entry which is preliminary data.</text>
</comment>
<dbReference type="GO" id="GO:0016491">
    <property type="term" value="F:oxidoreductase activity"/>
    <property type="evidence" value="ECO:0007669"/>
    <property type="project" value="UniProtKB-KW"/>
</dbReference>
<dbReference type="AlphaFoldDB" id="A0AAD7BM13"/>
<sequence>MGLIQPTIPPLPETLSFAGKSALVTGANSGLGLASCFHLVQRHISTLILAVRTRKSGESTRSALLADPVVRALPTKPTILIYELDLGRPSSVAEFATKIRADIPTLNILLLNAGIGTMAWQTTPETNTEQMFQINYLSNAILSVCLLPLLRHSGETFGSASHLPIVGSRAQGLHTYAKYPIPDTTSIFAFLNDRAHYRGMQRYADSKVLVSMWLRALAARVDASVVTVNNVCPGMVSTNIDGKEAWWLRQIVRFIQAIRGRSPEVGARTLIYAVSAGSQTHGEMLIDYNVWENKFVNTAQGRSMAKRLWAETLAAAEEIASGAVREANLED</sequence>